<dbReference type="Pfam" id="PF04388">
    <property type="entry name" value="Hamartin"/>
    <property type="match status" value="1"/>
</dbReference>
<dbReference type="Proteomes" id="UP001196413">
    <property type="component" value="Unassembled WGS sequence"/>
</dbReference>
<proteinExistence type="predicted"/>
<dbReference type="InterPro" id="IPR007483">
    <property type="entry name" value="Hamartin"/>
</dbReference>
<reference evidence="3" key="1">
    <citation type="submission" date="2021-06" db="EMBL/GenBank/DDBJ databases">
        <title>Parelaphostrongylus tenuis whole genome reference sequence.</title>
        <authorList>
            <person name="Garwood T.J."/>
            <person name="Larsen P.A."/>
            <person name="Fountain-Jones N.M."/>
            <person name="Garbe J.R."/>
            <person name="Macchietto M.G."/>
            <person name="Kania S.A."/>
            <person name="Gerhold R.W."/>
            <person name="Richards J.E."/>
            <person name="Wolf T.M."/>
        </authorList>
    </citation>
    <scope>NUCLEOTIDE SEQUENCE</scope>
    <source>
        <strain evidence="3">MNPRO001-30</strain>
        <tissue evidence="3">Meninges</tissue>
    </source>
</reference>
<dbReference type="GO" id="GO:0032007">
    <property type="term" value="P:negative regulation of TOR signaling"/>
    <property type="evidence" value="ECO:0007669"/>
    <property type="project" value="TreeGrafter"/>
</dbReference>
<evidence type="ECO:0000313" key="4">
    <source>
        <dbReference type="Proteomes" id="UP001196413"/>
    </source>
</evidence>
<dbReference type="GO" id="GO:0033596">
    <property type="term" value="C:TSC1-TSC2 complex"/>
    <property type="evidence" value="ECO:0007669"/>
    <property type="project" value="TreeGrafter"/>
</dbReference>
<comment type="caution">
    <text evidence="3">The sequence shown here is derived from an EMBL/GenBank/DDBJ whole genome shotgun (WGS) entry which is preliminary data.</text>
</comment>
<evidence type="ECO:0000256" key="2">
    <source>
        <dbReference type="SAM" id="MobiDB-lite"/>
    </source>
</evidence>
<evidence type="ECO:0000313" key="3">
    <source>
        <dbReference type="EMBL" id="KAJ1354174.1"/>
    </source>
</evidence>
<organism evidence="3 4">
    <name type="scientific">Parelaphostrongylus tenuis</name>
    <name type="common">Meningeal worm</name>
    <dbReference type="NCBI Taxonomy" id="148309"/>
    <lineage>
        <taxon>Eukaryota</taxon>
        <taxon>Metazoa</taxon>
        <taxon>Ecdysozoa</taxon>
        <taxon>Nematoda</taxon>
        <taxon>Chromadorea</taxon>
        <taxon>Rhabditida</taxon>
        <taxon>Rhabditina</taxon>
        <taxon>Rhabditomorpha</taxon>
        <taxon>Strongyloidea</taxon>
        <taxon>Metastrongylidae</taxon>
        <taxon>Parelaphostrongylus</taxon>
    </lineage>
</organism>
<dbReference type="PANTHER" id="PTHR15154">
    <property type="entry name" value="HAMARTIN"/>
    <property type="match status" value="1"/>
</dbReference>
<keyword evidence="1" id="KW-0175">Coiled coil</keyword>
<dbReference type="AlphaFoldDB" id="A0AAD5QLS1"/>
<accession>A0AAD5QLS1</accession>
<evidence type="ECO:0000256" key="1">
    <source>
        <dbReference type="SAM" id="Coils"/>
    </source>
</evidence>
<dbReference type="GO" id="GO:0051726">
    <property type="term" value="P:regulation of cell cycle"/>
    <property type="evidence" value="ECO:0007669"/>
    <property type="project" value="TreeGrafter"/>
</dbReference>
<gene>
    <name evidence="3" type="primary">TSC1</name>
    <name evidence="3" type="ORF">KIN20_011016</name>
</gene>
<name>A0AAD5QLS1_PARTN</name>
<feature type="coiled-coil region" evidence="1">
    <location>
        <begin position="404"/>
        <end position="431"/>
    </location>
</feature>
<feature type="coiled-coil region" evidence="1">
    <location>
        <begin position="815"/>
        <end position="916"/>
    </location>
</feature>
<keyword evidence="4" id="KW-1185">Reference proteome</keyword>
<dbReference type="PANTHER" id="PTHR15154:SF2">
    <property type="entry name" value="HAMARTIN"/>
    <property type="match status" value="1"/>
</dbReference>
<dbReference type="EMBL" id="JAHQIW010001991">
    <property type="protein sequence ID" value="KAJ1354174.1"/>
    <property type="molecule type" value="Genomic_DNA"/>
</dbReference>
<sequence>MTDISRQISLLESQDSRVSDDARQALSLQINLGNGIYQLVHHYVQTHSDRALDLLCKIQEPHDKTFLDSLSDTIKEQKIMATLYLLGEIVQTAPSWTPKIALHPVFKAILQHSVNTKQLGECIGVLLFATALLPHCCSFPLDVLNALFHTFVDGCQTYRTKWLLLDSRKSDENWDRADVAHIAFAIREFFHALYGIYPTNFISYLRNHFVDKAGGSKRRDVATYVLCPLLAGVRLHPNLILVGKDKELSKDRWHQRESHDFLDDCRRNVIGKIPLQIINDGFDICSDPESPPAAPQDTFPLLFSSNTSLDSGNYGWPIGDSQNDLLNALNTPPGSRSELSPQRRNTVDEDWAPIFITSDERRRRSVDGGGIRSFRNSIGSFFKRDRGRNEIDPPCSSPSEVVVYAADISENQNQNDEAEEAEEAADFLMSLEEQDPYRGRLITPDASVTRSPFEQNPPQACPFESANEGLRIAQAAQAAVLAVRRERHAAVLDPDDSVVRSRSASFLFDTPHVDVRDKGNAQERERQNDSDYIASSENPEGYRNRFSIGSFFSKLNRQRFASECHPDIPSTSNHNARHSTEAAHFLVRVASCPDVMDESRAPVGLVRDEITTKVPHANLLERFPYLRLIQSPGKQYYAEIEANLESEHEIRRATYIEKSRDFHQCLRELGLADRLPGRIYDDMTHITEGLPMEKQRDILRARLILVNQHLLYERSCRLLHANRNRRLFGRIKLQKVTEAELEQLKENLHIISGERKELISALSGLRRSLDTEKRNRVAMESEMLDKMRELELETYRLKERLYEANSQKRFADLELKRWKSQIDHYRRRTDDAEEHARMLRLQLASRETKIQELKKTQASNQQLRDQMRVLESRCEEERHLRLKHGNVRRDRLRQDLERVQAELVVERSAVEEHRSRASEWEHICKAESVRSTELKGMLERATNLLCEQNEAAEQKFLSLQAVVRKQEEHIFDLYRRVEERDDVLRRMQCGPSTSSECGPSTSHECGPSTSSDYFPPACVPSEVQSFNSSLSDTCIPHDVLYGRSPTEYRSSEERLRL</sequence>
<feature type="compositionally biased region" description="Basic and acidic residues" evidence="2">
    <location>
        <begin position="513"/>
        <end position="529"/>
    </location>
</feature>
<feature type="region of interest" description="Disordered" evidence="2">
    <location>
        <begin position="513"/>
        <end position="539"/>
    </location>
</feature>
<protein>
    <submittedName>
        <fullName evidence="3">Hamartin</fullName>
    </submittedName>
</protein>